<dbReference type="InterPro" id="IPR023346">
    <property type="entry name" value="Lysozyme-like_dom_sf"/>
</dbReference>
<dbReference type="PANTHER" id="PTHR33734:SF22">
    <property type="entry name" value="MEMBRANE-BOUND LYTIC MUREIN TRANSGLYCOSYLASE D"/>
    <property type="match status" value="1"/>
</dbReference>
<dbReference type="PROSITE" id="PS51782">
    <property type="entry name" value="LYSM"/>
    <property type="match status" value="4"/>
</dbReference>
<feature type="domain" description="LysM" evidence="2">
    <location>
        <begin position="36"/>
        <end position="80"/>
    </location>
</feature>
<evidence type="ECO:0000259" key="2">
    <source>
        <dbReference type="PROSITE" id="PS51782"/>
    </source>
</evidence>
<dbReference type="Pfam" id="PF01464">
    <property type="entry name" value="SLT"/>
    <property type="match status" value="1"/>
</dbReference>
<feature type="domain" description="LysM" evidence="2">
    <location>
        <begin position="93"/>
        <end position="137"/>
    </location>
</feature>
<feature type="domain" description="LysM" evidence="2">
    <location>
        <begin position="235"/>
        <end position="279"/>
    </location>
</feature>
<dbReference type="Gene3D" id="1.10.530.10">
    <property type="match status" value="1"/>
</dbReference>
<dbReference type="SUPFAM" id="SSF54106">
    <property type="entry name" value="LysM domain"/>
    <property type="match status" value="4"/>
</dbReference>
<comment type="caution">
    <text evidence="3">The sequence shown here is derived from an EMBL/GenBank/DDBJ whole genome shotgun (WGS) entry which is preliminary data.</text>
</comment>
<keyword evidence="4" id="KW-1185">Reference proteome</keyword>
<keyword evidence="1" id="KW-0732">Signal</keyword>
<name>A0ABT8GJF6_9MICO</name>
<dbReference type="Pfam" id="PF01476">
    <property type="entry name" value="LysM"/>
    <property type="match status" value="4"/>
</dbReference>
<dbReference type="InterPro" id="IPR008258">
    <property type="entry name" value="Transglycosylase_SLT_dom_1"/>
</dbReference>
<dbReference type="CDD" id="cd00118">
    <property type="entry name" value="LysM"/>
    <property type="match status" value="4"/>
</dbReference>
<sequence length="447" mass="45783">MASTSPSVRAARTAALAAATALAATAFAAMPAAADERHRVSDGETVSALAVRYDSSVRSIIDANGLNSRAVIIVGQTLTIPTDSATKATKAAGSHTVAAGDTVWDLARRYGTTVSAIIAANGLDSRAIIRDGQRLTIPGGGAATPVSSTTTKASTAGALRHTVKGGDTVWDLARRYGTSVSSIVRANNLDSRAIIRAGQKLTIPGATAVGDAPASAASASVATDKNLSEFGGTTQQYTVASGDTLARIASRFGVSVSSIVSANAIKNPSVIRVGQRLTVPGGAPTGLVGDTFLGRTYSAGVVGAANQNKATLNAMDVPSRAQMQQMIIATAKQMGVDPALAQAVAYQESGFNMRAVSPANAVGAMQVIPSTGEWASDLVGRDLNLLDPQDNVTAGVAVLRHLQRDGRALETAIAGYYQGETGVRKYGMYADTKRYVASVLALMGRFS</sequence>
<dbReference type="EMBL" id="JAUHQA010000001">
    <property type="protein sequence ID" value="MDN4481570.1"/>
    <property type="molecule type" value="Genomic_DNA"/>
</dbReference>
<feature type="signal peptide" evidence="1">
    <location>
        <begin position="1"/>
        <end position="28"/>
    </location>
</feature>
<evidence type="ECO:0000313" key="3">
    <source>
        <dbReference type="EMBL" id="MDN4481570.1"/>
    </source>
</evidence>
<dbReference type="SMART" id="SM00257">
    <property type="entry name" value="LysM"/>
    <property type="match status" value="4"/>
</dbReference>
<reference evidence="3" key="1">
    <citation type="submission" date="2023-06" db="EMBL/GenBank/DDBJ databases">
        <title>Egi l300058.</title>
        <authorList>
            <person name="Gao L."/>
            <person name="Fang B.-Z."/>
            <person name="Li W.-J."/>
        </authorList>
    </citation>
    <scope>NUCLEOTIDE SEQUENCE</scope>
    <source>
        <strain evidence="3">EGI L300058</strain>
    </source>
</reference>
<proteinExistence type="predicted"/>
<evidence type="ECO:0000256" key="1">
    <source>
        <dbReference type="SAM" id="SignalP"/>
    </source>
</evidence>
<dbReference type="Gene3D" id="3.10.350.10">
    <property type="entry name" value="LysM domain"/>
    <property type="match status" value="4"/>
</dbReference>
<dbReference type="RefSeq" id="WP_301143251.1">
    <property type="nucleotide sequence ID" value="NZ_JAUHQA010000001.1"/>
</dbReference>
<gene>
    <name evidence="3" type="ORF">QQX02_11610</name>
</gene>
<organism evidence="3 4">
    <name type="scientific">Demequina muriae</name>
    <dbReference type="NCBI Taxonomy" id="3051664"/>
    <lineage>
        <taxon>Bacteria</taxon>
        <taxon>Bacillati</taxon>
        <taxon>Actinomycetota</taxon>
        <taxon>Actinomycetes</taxon>
        <taxon>Micrococcales</taxon>
        <taxon>Demequinaceae</taxon>
        <taxon>Demequina</taxon>
    </lineage>
</organism>
<feature type="chain" id="PRO_5046037811" evidence="1">
    <location>
        <begin position="29"/>
        <end position="447"/>
    </location>
</feature>
<dbReference type="Proteomes" id="UP001172708">
    <property type="component" value="Unassembled WGS sequence"/>
</dbReference>
<dbReference type="InterPro" id="IPR036779">
    <property type="entry name" value="LysM_dom_sf"/>
</dbReference>
<dbReference type="SUPFAM" id="SSF53955">
    <property type="entry name" value="Lysozyme-like"/>
    <property type="match status" value="1"/>
</dbReference>
<protein>
    <submittedName>
        <fullName evidence="3">LysM peptidoglycan-binding domain-containing protein</fullName>
    </submittedName>
</protein>
<accession>A0ABT8GJF6</accession>
<evidence type="ECO:0000313" key="4">
    <source>
        <dbReference type="Proteomes" id="UP001172708"/>
    </source>
</evidence>
<dbReference type="PANTHER" id="PTHR33734">
    <property type="entry name" value="LYSM DOMAIN-CONTAINING GPI-ANCHORED PROTEIN 2"/>
    <property type="match status" value="1"/>
</dbReference>
<dbReference type="InterPro" id="IPR018392">
    <property type="entry name" value="LysM"/>
</dbReference>
<feature type="domain" description="LysM" evidence="2">
    <location>
        <begin position="159"/>
        <end position="203"/>
    </location>
</feature>